<dbReference type="EMBL" id="JAWDGP010002078">
    <property type="protein sequence ID" value="KAK3785730.1"/>
    <property type="molecule type" value="Genomic_DNA"/>
</dbReference>
<keyword evidence="3" id="KW-1185">Reference proteome</keyword>
<comment type="caution">
    <text evidence="2">The sequence shown here is derived from an EMBL/GenBank/DDBJ whole genome shotgun (WGS) entry which is preliminary data.</text>
</comment>
<sequence length="110" mass="11718">MPALLNACPSSHPNGSGSVSPTRAHQISEKLRILRTVTNLDCSSDLEFGTRQGEHSVSETALEQAVKPLGPVVDQCPDMSRAEAVAGSDSYLPPRQVSPLLRRQTLLIGA</sequence>
<evidence type="ECO:0000313" key="3">
    <source>
        <dbReference type="Proteomes" id="UP001283361"/>
    </source>
</evidence>
<name>A0AAE1DX95_9GAST</name>
<feature type="compositionally biased region" description="Polar residues" evidence="1">
    <location>
        <begin position="8"/>
        <end position="24"/>
    </location>
</feature>
<accession>A0AAE1DX95</accession>
<evidence type="ECO:0000256" key="1">
    <source>
        <dbReference type="SAM" id="MobiDB-lite"/>
    </source>
</evidence>
<evidence type="ECO:0000313" key="2">
    <source>
        <dbReference type="EMBL" id="KAK3785730.1"/>
    </source>
</evidence>
<dbReference type="Proteomes" id="UP001283361">
    <property type="component" value="Unassembled WGS sequence"/>
</dbReference>
<gene>
    <name evidence="2" type="ORF">RRG08_055560</name>
</gene>
<dbReference type="AlphaFoldDB" id="A0AAE1DX95"/>
<protein>
    <submittedName>
        <fullName evidence="2">Uncharacterized protein</fullName>
    </submittedName>
</protein>
<feature type="region of interest" description="Disordered" evidence="1">
    <location>
        <begin position="1"/>
        <end position="24"/>
    </location>
</feature>
<reference evidence="2" key="1">
    <citation type="journal article" date="2023" name="G3 (Bethesda)">
        <title>A reference genome for the long-term kleptoplast-retaining sea slug Elysia crispata morphotype clarki.</title>
        <authorList>
            <person name="Eastman K.E."/>
            <person name="Pendleton A.L."/>
            <person name="Shaikh M.A."/>
            <person name="Suttiyut T."/>
            <person name="Ogas R."/>
            <person name="Tomko P."/>
            <person name="Gavelis G."/>
            <person name="Widhalm J.R."/>
            <person name="Wisecaver J.H."/>
        </authorList>
    </citation>
    <scope>NUCLEOTIDE SEQUENCE</scope>
    <source>
        <strain evidence="2">ECLA1</strain>
    </source>
</reference>
<proteinExistence type="predicted"/>
<organism evidence="2 3">
    <name type="scientific">Elysia crispata</name>
    <name type="common">lettuce slug</name>
    <dbReference type="NCBI Taxonomy" id="231223"/>
    <lineage>
        <taxon>Eukaryota</taxon>
        <taxon>Metazoa</taxon>
        <taxon>Spiralia</taxon>
        <taxon>Lophotrochozoa</taxon>
        <taxon>Mollusca</taxon>
        <taxon>Gastropoda</taxon>
        <taxon>Heterobranchia</taxon>
        <taxon>Euthyneura</taxon>
        <taxon>Panpulmonata</taxon>
        <taxon>Sacoglossa</taxon>
        <taxon>Placobranchoidea</taxon>
        <taxon>Plakobranchidae</taxon>
        <taxon>Elysia</taxon>
    </lineage>
</organism>